<organism evidence="1 2">
    <name type="scientific">Trifolium subterraneum</name>
    <name type="common">Subterranean clover</name>
    <dbReference type="NCBI Taxonomy" id="3900"/>
    <lineage>
        <taxon>Eukaryota</taxon>
        <taxon>Viridiplantae</taxon>
        <taxon>Streptophyta</taxon>
        <taxon>Embryophyta</taxon>
        <taxon>Tracheophyta</taxon>
        <taxon>Spermatophyta</taxon>
        <taxon>Magnoliopsida</taxon>
        <taxon>eudicotyledons</taxon>
        <taxon>Gunneridae</taxon>
        <taxon>Pentapetalae</taxon>
        <taxon>rosids</taxon>
        <taxon>fabids</taxon>
        <taxon>Fabales</taxon>
        <taxon>Fabaceae</taxon>
        <taxon>Papilionoideae</taxon>
        <taxon>50 kb inversion clade</taxon>
        <taxon>NPAAA clade</taxon>
        <taxon>Hologalegina</taxon>
        <taxon>IRL clade</taxon>
        <taxon>Trifolieae</taxon>
        <taxon>Trifolium</taxon>
    </lineage>
</organism>
<dbReference type="AlphaFoldDB" id="A0A2Z6N968"/>
<reference evidence="2" key="1">
    <citation type="journal article" date="2017" name="Front. Plant Sci.">
        <title>Climate Clever Clovers: New Paradigm to Reduce the Environmental Footprint of Ruminants by Breeding Low Methanogenic Forages Utilizing Haplotype Variation.</title>
        <authorList>
            <person name="Kaur P."/>
            <person name="Appels R."/>
            <person name="Bayer P.E."/>
            <person name="Keeble-Gagnere G."/>
            <person name="Wang J."/>
            <person name="Hirakawa H."/>
            <person name="Shirasawa K."/>
            <person name="Vercoe P."/>
            <person name="Stefanova K."/>
            <person name="Durmic Z."/>
            <person name="Nichols P."/>
            <person name="Revell C."/>
            <person name="Isobe S.N."/>
            <person name="Edwards D."/>
            <person name="Erskine W."/>
        </authorList>
    </citation>
    <scope>NUCLEOTIDE SEQUENCE [LARGE SCALE GENOMIC DNA]</scope>
    <source>
        <strain evidence="2">cv. Daliak</strain>
    </source>
</reference>
<dbReference type="Proteomes" id="UP000242715">
    <property type="component" value="Unassembled WGS sequence"/>
</dbReference>
<name>A0A2Z6N968_TRISU</name>
<proteinExistence type="predicted"/>
<accession>A0A2Z6N968</accession>
<gene>
    <name evidence="1" type="ORF">TSUD_118260</name>
</gene>
<keyword evidence="2" id="KW-1185">Reference proteome</keyword>
<evidence type="ECO:0000313" key="2">
    <source>
        <dbReference type="Proteomes" id="UP000242715"/>
    </source>
</evidence>
<protein>
    <submittedName>
        <fullName evidence="1">Uncharacterized protein</fullName>
    </submittedName>
</protein>
<sequence length="74" mass="8356">MSQILAEFQFKAVALSGRGILITVLWEGKYDEGHWVATDTLKLMVALKTKEVGKADALKLWSFNILLFPIMFVL</sequence>
<evidence type="ECO:0000313" key="1">
    <source>
        <dbReference type="EMBL" id="GAU28219.1"/>
    </source>
</evidence>
<dbReference type="EMBL" id="DF973370">
    <property type="protein sequence ID" value="GAU28219.1"/>
    <property type="molecule type" value="Genomic_DNA"/>
</dbReference>